<dbReference type="Gene3D" id="1.10.260.40">
    <property type="entry name" value="lambda repressor-like DNA-binding domains"/>
    <property type="match status" value="1"/>
</dbReference>
<dbReference type="PROSITE" id="PS50943">
    <property type="entry name" value="HTH_CROC1"/>
    <property type="match status" value="1"/>
</dbReference>
<proteinExistence type="predicted"/>
<feature type="domain" description="HTH cro/C1-type" evidence="1">
    <location>
        <begin position="23"/>
        <end position="65"/>
    </location>
</feature>
<comment type="caution">
    <text evidence="2">The sequence shown here is derived from an EMBL/GenBank/DDBJ whole genome shotgun (WGS) entry which is preliminary data.</text>
</comment>
<evidence type="ECO:0000313" key="3">
    <source>
        <dbReference type="Proteomes" id="UP000606115"/>
    </source>
</evidence>
<sequence length="84" mass="9598">MELRDRKMLQRLMIVQDISNRGLAKAAGWKSHSYMNRLVNGEVKTLEPEPALRIAKFLGVGVEDLFLTHVSDFAEQDVERKKTA</sequence>
<evidence type="ECO:0000259" key="1">
    <source>
        <dbReference type="PROSITE" id="PS50943"/>
    </source>
</evidence>
<accession>A0ABQ2DVC0</accession>
<keyword evidence="3" id="KW-1185">Reference proteome</keyword>
<organism evidence="2 3">
    <name type="scientific">Glutamicibacter ardleyensis</name>
    <dbReference type="NCBI Taxonomy" id="225894"/>
    <lineage>
        <taxon>Bacteria</taxon>
        <taxon>Bacillati</taxon>
        <taxon>Actinomycetota</taxon>
        <taxon>Actinomycetes</taxon>
        <taxon>Micrococcales</taxon>
        <taxon>Micrococcaceae</taxon>
        <taxon>Glutamicibacter</taxon>
    </lineage>
</organism>
<dbReference type="RefSeq" id="WP_188687491.1">
    <property type="nucleotide sequence ID" value="NZ_BMKX01000015.1"/>
</dbReference>
<name>A0ABQ2DVC0_9MICC</name>
<dbReference type="EMBL" id="BMKX01000015">
    <property type="protein sequence ID" value="GGJ74580.1"/>
    <property type="molecule type" value="Genomic_DNA"/>
</dbReference>
<dbReference type="CDD" id="cd00093">
    <property type="entry name" value="HTH_XRE"/>
    <property type="match status" value="1"/>
</dbReference>
<dbReference type="SUPFAM" id="SSF47413">
    <property type="entry name" value="lambda repressor-like DNA-binding domains"/>
    <property type="match status" value="1"/>
</dbReference>
<evidence type="ECO:0000313" key="2">
    <source>
        <dbReference type="EMBL" id="GGJ74580.1"/>
    </source>
</evidence>
<dbReference type="Pfam" id="PF13443">
    <property type="entry name" value="HTH_26"/>
    <property type="match status" value="1"/>
</dbReference>
<dbReference type="InterPro" id="IPR001387">
    <property type="entry name" value="Cro/C1-type_HTH"/>
</dbReference>
<dbReference type="InterPro" id="IPR010982">
    <property type="entry name" value="Lambda_DNA-bd_dom_sf"/>
</dbReference>
<gene>
    <name evidence="2" type="ORF">GCM10007173_36960</name>
</gene>
<dbReference type="Proteomes" id="UP000606115">
    <property type="component" value="Unassembled WGS sequence"/>
</dbReference>
<protein>
    <recommendedName>
        <fullName evidence="1">HTH cro/C1-type domain-containing protein</fullName>
    </recommendedName>
</protein>
<reference evidence="3" key="1">
    <citation type="journal article" date="2019" name="Int. J. Syst. Evol. Microbiol.">
        <title>The Global Catalogue of Microorganisms (GCM) 10K type strain sequencing project: providing services to taxonomists for standard genome sequencing and annotation.</title>
        <authorList>
            <consortium name="The Broad Institute Genomics Platform"/>
            <consortium name="The Broad Institute Genome Sequencing Center for Infectious Disease"/>
            <person name="Wu L."/>
            <person name="Ma J."/>
        </authorList>
    </citation>
    <scope>NUCLEOTIDE SEQUENCE [LARGE SCALE GENOMIC DNA]</scope>
    <source>
        <strain evidence="3">CGMCC 1.3685</strain>
    </source>
</reference>
<dbReference type="GeneID" id="303306168"/>